<keyword evidence="2" id="KW-1185">Reference proteome</keyword>
<comment type="caution">
    <text evidence="1">The sequence shown here is derived from an EMBL/GenBank/DDBJ whole genome shotgun (WGS) entry which is preliminary data.</text>
</comment>
<gene>
    <name evidence="1" type="ORF">BpHYR1_054352</name>
</gene>
<proteinExistence type="predicted"/>
<reference evidence="1 2" key="1">
    <citation type="journal article" date="2018" name="Sci. Rep.">
        <title>Genomic signatures of local adaptation to the degree of environmental predictability in rotifers.</title>
        <authorList>
            <person name="Franch-Gras L."/>
            <person name="Hahn C."/>
            <person name="Garcia-Roger E.M."/>
            <person name="Carmona M.J."/>
            <person name="Serra M."/>
            <person name="Gomez A."/>
        </authorList>
    </citation>
    <scope>NUCLEOTIDE SEQUENCE [LARGE SCALE GENOMIC DNA]</scope>
    <source>
        <strain evidence="1">HYR1</strain>
    </source>
</reference>
<evidence type="ECO:0000313" key="1">
    <source>
        <dbReference type="EMBL" id="RNA21747.1"/>
    </source>
</evidence>
<evidence type="ECO:0000313" key="2">
    <source>
        <dbReference type="Proteomes" id="UP000276133"/>
    </source>
</evidence>
<dbReference type="AlphaFoldDB" id="A0A3M7RE10"/>
<dbReference type="Proteomes" id="UP000276133">
    <property type="component" value="Unassembled WGS sequence"/>
</dbReference>
<accession>A0A3M7RE10</accession>
<sequence length="76" mass="8370">MDCLTLQCRPQLRVSTAGGEGRERSRAEAKAGILLQSLVNFTLKSLYKSRCEGAYEHKQKKLHLPLPIDGRSGLSG</sequence>
<protein>
    <submittedName>
        <fullName evidence="1">Uncharacterized protein</fullName>
    </submittedName>
</protein>
<organism evidence="1 2">
    <name type="scientific">Brachionus plicatilis</name>
    <name type="common">Marine rotifer</name>
    <name type="synonym">Brachionus muelleri</name>
    <dbReference type="NCBI Taxonomy" id="10195"/>
    <lineage>
        <taxon>Eukaryota</taxon>
        <taxon>Metazoa</taxon>
        <taxon>Spiralia</taxon>
        <taxon>Gnathifera</taxon>
        <taxon>Rotifera</taxon>
        <taxon>Eurotatoria</taxon>
        <taxon>Monogononta</taxon>
        <taxon>Pseudotrocha</taxon>
        <taxon>Ploima</taxon>
        <taxon>Brachionidae</taxon>
        <taxon>Brachionus</taxon>
    </lineage>
</organism>
<dbReference type="EMBL" id="REGN01003608">
    <property type="protein sequence ID" value="RNA21747.1"/>
    <property type="molecule type" value="Genomic_DNA"/>
</dbReference>
<name>A0A3M7RE10_BRAPC</name>